<dbReference type="EMBL" id="KM507819">
    <property type="protein sequence ID" value="AIT14143.1"/>
    <property type="molecule type" value="Genomic_DNA"/>
</dbReference>
<gene>
    <name evidence="1" type="primary">253</name>
    <name evidence="1" type="ORF">PBI_121Q_253</name>
</gene>
<protein>
    <submittedName>
        <fullName evidence="1">Uncharacterized protein</fullName>
    </submittedName>
</protein>
<dbReference type="KEGG" id="vg:22111293"/>
<dbReference type="RefSeq" id="YP_009101840.1">
    <property type="nucleotide sequence ID" value="NC_025447.1"/>
</dbReference>
<evidence type="ECO:0000313" key="2">
    <source>
        <dbReference type="Proteomes" id="UP000029889"/>
    </source>
</evidence>
<dbReference type="Proteomes" id="UP000029889">
    <property type="component" value="Segment"/>
</dbReference>
<proteinExistence type="predicted"/>
<name>A0A097EXK4_9CAUD</name>
<reference evidence="1 2" key="1">
    <citation type="submission" date="2014-09" db="EMBL/GenBank/DDBJ databases">
        <authorList>
            <person name="Lapin J.S."/>
            <person name="Pope W.H."/>
            <person name="Hua J."/>
            <person name="Ford M.E."/>
            <person name="Conway J.F."/>
            <person name="Hatfull G.F."/>
            <person name="Hendrix R.W."/>
        </authorList>
    </citation>
    <scope>NUCLEOTIDE SEQUENCE [LARGE SCALE GENOMIC DNA]</scope>
</reference>
<dbReference type="GeneID" id="22111293"/>
<evidence type="ECO:0000313" key="1">
    <source>
        <dbReference type="EMBL" id="AIT14143.1"/>
    </source>
</evidence>
<organism evidence="1 2">
    <name type="scientific">Escherichia phage 121Q</name>
    <dbReference type="NCBI Taxonomy" id="1555202"/>
    <lineage>
        <taxon>Viruses</taxon>
        <taxon>Duplodnaviria</taxon>
        <taxon>Heunggongvirae</taxon>
        <taxon>Uroviricota</taxon>
        <taxon>Caudoviricetes</taxon>
        <taxon>Asteriusvirus</taxon>
        <taxon>Asteriusvirus av121Q</taxon>
    </lineage>
</organism>
<accession>A0A097EXK4</accession>
<keyword evidence="2" id="KW-1185">Reference proteome</keyword>
<sequence>MNHISYYYQQLSDRDKYSHNSHVWYYKRGSIRDKQHYFCISIKEALTTKYTYRAVLKLIEM</sequence>